<dbReference type="InterPro" id="IPR036390">
    <property type="entry name" value="WH_DNA-bd_sf"/>
</dbReference>
<evidence type="ECO:0000256" key="2">
    <source>
        <dbReference type="ARBA" id="ARBA00023015"/>
    </source>
</evidence>
<keyword evidence="4" id="KW-0804">Transcription</keyword>
<proteinExistence type="inferred from homology"/>
<dbReference type="InterPro" id="IPR005119">
    <property type="entry name" value="LysR_subst-bd"/>
</dbReference>
<evidence type="ECO:0000256" key="3">
    <source>
        <dbReference type="ARBA" id="ARBA00023125"/>
    </source>
</evidence>
<dbReference type="PANTHER" id="PTHR30118">
    <property type="entry name" value="HTH-TYPE TRANSCRIPTIONAL REGULATOR LEUO-RELATED"/>
    <property type="match status" value="1"/>
</dbReference>
<dbReference type="InterPro" id="IPR000847">
    <property type="entry name" value="LysR_HTH_N"/>
</dbReference>
<feature type="domain" description="HTH lysR-type" evidence="5">
    <location>
        <begin position="3"/>
        <end position="60"/>
    </location>
</feature>
<dbReference type="Gene3D" id="3.40.190.10">
    <property type="entry name" value="Periplasmic binding protein-like II"/>
    <property type="match status" value="2"/>
</dbReference>
<dbReference type="SUPFAM" id="SSF53850">
    <property type="entry name" value="Periplasmic binding protein-like II"/>
    <property type="match status" value="1"/>
</dbReference>
<dbReference type="Pfam" id="PF00126">
    <property type="entry name" value="HTH_1"/>
    <property type="match status" value="1"/>
</dbReference>
<evidence type="ECO:0000313" key="6">
    <source>
        <dbReference type="EMBL" id="MBB6211150.1"/>
    </source>
</evidence>
<keyword evidence="3" id="KW-0238">DNA-binding</keyword>
<keyword evidence="2" id="KW-0805">Transcription regulation</keyword>
<dbReference type="SUPFAM" id="SSF46785">
    <property type="entry name" value="Winged helix' DNA-binding domain"/>
    <property type="match status" value="1"/>
</dbReference>
<comment type="similarity">
    <text evidence="1">Belongs to the LysR transcriptional regulatory family.</text>
</comment>
<sequence>MLPDLNLLRVFDAIWQEHSLTRAAARLHLTQPAVSNALRRLREHLGDDLFQRGPDGMVPTATAATMAPHVRAALEAVDTAFNAGKPFDPCTATERLVLAVSDQAEVALGSPLLSALRRQAPGMQVLFRHIGRDDVTEELDNQRAMLALGVLPEPPSRMTRIRLYRDPLMMLVRPGHPLLAAEDRMAAYLALPHILLSPVGDLHGAVDRMLAQMGHSRHVAVVVAHMASAAIMTAQEDLIWSLPDRAARLWEQHMGLIRLPVPFEPEGAPLSMVFHRRFETYPPHQWLRRLIVSVARGEDTGEGEQQV</sequence>
<dbReference type="Proteomes" id="UP000544872">
    <property type="component" value="Unassembled WGS sequence"/>
</dbReference>
<dbReference type="InterPro" id="IPR036388">
    <property type="entry name" value="WH-like_DNA-bd_sf"/>
</dbReference>
<evidence type="ECO:0000313" key="7">
    <source>
        <dbReference type="Proteomes" id="UP000544872"/>
    </source>
</evidence>
<dbReference type="GO" id="GO:0003677">
    <property type="term" value="F:DNA binding"/>
    <property type="evidence" value="ECO:0007669"/>
    <property type="project" value="UniProtKB-KW"/>
</dbReference>
<dbReference type="CDD" id="cd08417">
    <property type="entry name" value="PBP2_Nitroaromatics_like"/>
    <property type="match status" value="1"/>
</dbReference>
<evidence type="ECO:0000256" key="1">
    <source>
        <dbReference type="ARBA" id="ARBA00009437"/>
    </source>
</evidence>
<dbReference type="AlphaFoldDB" id="A0A7W9ZGS7"/>
<dbReference type="Gene3D" id="1.10.10.10">
    <property type="entry name" value="Winged helix-like DNA-binding domain superfamily/Winged helix DNA-binding domain"/>
    <property type="match status" value="1"/>
</dbReference>
<dbReference type="PRINTS" id="PR00039">
    <property type="entry name" value="HTHLYSR"/>
</dbReference>
<dbReference type="EMBL" id="JACIIX010000009">
    <property type="protein sequence ID" value="MBB6211150.1"/>
    <property type="molecule type" value="Genomic_DNA"/>
</dbReference>
<dbReference type="InterPro" id="IPR037402">
    <property type="entry name" value="YidZ_PBP2"/>
</dbReference>
<evidence type="ECO:0000259" key="5">
    <source>
        <dbReference type="PROSITE" id="PS50931"/>
    </source>
</evidence>
<dbReference type="GO" id="GO:0003700">
    <property type="term" value="F:DNA-binding transcription factor activity"/>
    <property type="evidence" value="ECO:0007669"/>
    <property type="project" value="InterPro"/>
</dbReference>
<dbReference type="Pfam" id="PF03466">
    <property type="entry name" value="LysR_substrate"/>
    <property type="match status" value="1"/>
</dbReference>
<gene>
    <name evidence="6" type="ORF">FHS48_002585</name>
</gene>
<dbReference type="PANTHER" id="PTHR30118:SF15">
    <property type="entry name" value="TRANSCRIPTIONAL REGULATORY PROTEIN"/>
    <property type="match status" value="1"/>
</dbReference>
<dbReference type="RefSeq" id="WP_184263965.1">
    <property type="nucleotide sequence ID" value="NZ_JACIIX010000009.1"/>
</dbReference>
<reference evidence="6 7" key="1">
    <citation type="submission" date="2020-08" db="EMBL/GenBank/DDBJ databases">
        <title>Genomic Encyclopedia of Type Strains, Phase IV (KMG-IV): sequencing the most valuable type-strain genomes for metagenomic binning, comparative biology and taxonomic classification.</title>
        <authorList>
            <person name="Goeker M."/>
        </authorList>
    </citation>
    <scope>NUCLEOTIDE SEQUENCE [LARGE SCALE GENOMIC DNA]</scope>
    <source>
        <strain evidence="6 7">DSM 11590</strain>
    </source>
</reference>
<evidence type="ECO:0000256" key="4">
    <source>
        <dbReference type="ARBA" id="ARBA00023163"/>
    </source>
</evidence>
<accession>A0A7W9ZGS7</accession>
<name>A0A7W9ZGS7_NOVIT</name>
<organism evidence="6 7">
    <name type="scientific">Novispirillum itersonii</name>
    <name type="common">Aquaspirillum itersonii</name>
    <dbReference type="NCBI Taxonomy" id="189"/>
    <lineage>
        <taxon>Bacteria</taxon>
        <taxon>Pseudomonadati</taxon>
        <taxon>Pseudomonadota</taxon>
        <taxon>Alphaproteobacteria</taxon>
        <taxon>Rhodospirillales</taxon>
        <taxon>Novispirillaceae</taxon>
        <taxon>Novispirillum</taxon>
    </lineage>
</organism>
<protein>
    <submittedName>
        <fullName evidence="6">LysR family transcriptional activator of mexEF-oprN operon</fullName>
    </submittedName>
</protein>
<comment type="caution">
    <text evidence="6">The sequence shown here is derived from an EMBL/GenBank/DDBJ whole genome shotgun (WGS) entry which is preliminary data.</text>
</comment>
<dbReference type="PROSITE" id="PS50931">
    <property type="entry name" value="HTH_LYSR"/>
    <property type="match status" value="1"/>
</dbReference>
<keyword evidence="7" id="KW-1185">Reference proteome</keyword>
<dbReference type="InterPro" id="IPR050389">
    <property type="entry name" value="LysR-type_TF"/>
</dbReference>